<proteinExistence type="predicted"/>
<evidence type="ECO:0000259" key="3">
    <source>
        <dbReference type="Pfam" id="PF05050"/>
    </source>
</evidence>
<evidence type="ECO:0000313" key="4">
    <source>
        <dbReference type="EMBL" id="MBE1159193.1"/>
    </source>
</evidence>
<feature type="coiled-coil region" evidence="1">
    <location>
        <begin position="123"/>
        <end position="194"/>
    </location>
</feature>
<dbReference type="SUPFAM" id="SSF53335">
    <property type="entry name" value="S-adenosyl-L-methionine-dependent methyltransferases"/>
    <property type="match status" value="1"/>
</dbReference>
<keyword evidence="1" id="KW-0175">Coiled coil</keyword>
<evidence type="ECO:0000256" key="1">
    <source>
        <dbReference type="SAM" id="Coils"/>
    </source>
</evidence>
<dbReference type="GO" id="GO:0032259">
    <property type="term" value="P:methylation"/>
    <property type="evidence" value="ECO:0007669"/>
    <property type="project" value="UniProtKB-KW"/>
</dbReference>
<dbReference type="InterPro" id="IPR029063">
    <property type="entry name" value="SAM-dependent_MTases_sf"/>
</dbReference>
<accession>A0ABR9G5A3</accession>
<comment type="caution">
    <text evidence="4">The sequence shown here is derived from an EMBL/GenBank/DDBJ whole genome shotgun (WGS) entry which is preliminary data.</text>
</comment>
<dbReference type="RefSeq" id="WP_192554035.1">
    <property type="nucleotide sequence ID" value="NZ_JACZZA010000001.1"/>
</dbReference>
<evidence type="ECO:0000256" key="2">
    <source>
        <dbReference type="SAM" id="MobiDB-lite"/>
    </source>
</evidence>
<keyword evidence="5" id="KW-1185">Reference proteome</keyword>
<dbReference type="InterPro" id="IPR006342">
    <property type="entry name" value="FkbM_mtfrase"/>
</dbReference>
<keyword evidence="4" id="KW-0489">Methyltransferase</keyword>
<keyword evidence="4" id="KW-0808">Transferase</keyword>
<dbReference type="PANTHER" id="PTHR34203:SF15">
    <property type="entry name" value="SLL1173 PROTEIN"/>
    <property type="match status" value="1"/>
</dbReference>
<organism evidence="4 5">
    <name type="scientific">Dyella acidiphila</name>
    <dbReference type="NCBI Taxonomy" id="2775866"/>
    <lineage>
        <taxon>Bacteria</taxon>
        <taxon>Pseudomonadati</taxon>
        <taxon>Pseudomonadota</taxon>
        <taxon>Gammaproteobacteria</taxon>
        <taxon>Lysobacterales</taxon>
        <taxon>Rhodanobacteraceae</taxon>
        <taxon>Dyella</taxon>
    </lineage>
</organism>
<gene>
    <name evidence="4" type="ORF">IGX34_02275</name>
</gene>
<dbReference type="InterPro" id="IPR052514">
    <property type="entry name" value="SAM-dependent_MTase"/>
</dbReference>
<dbReference type="EMBL" id="JACZZA010000001">
    <property type="protein sequence ID" value="MBE1159193.1"/>
    <property type="molecule type" value="Genomic_DNA"/>
</dbReference>
<dbReference type="GO" id="GO:0008168">
    <property type="term" value="F:methyltransferase activity"/>
    <property type="evidence" value="ECO:0007669"/>
    <property type="project" value="UniProtKB-KW"/>
</dbReference>
<dbReference type="PANTHER" id="PTHR34203">
    <property type="entry name" value="METHYLTRANSFERASE, FKBM FAMILY PROTEIN"/>
    <property type="match status" value="1"/>
</dbReference>
<name>A0ABR9G5A3_9GAMM</name>
<evidence type="ECO:0000313" key="5">
    <source>
        <dbReference type="Proteomes" id="UP000651010"/>
    </source>
</evidence>
<feature type="domain" description="Methyltransferase FkbM" evidence="3">
    <location>
        <begin position="253"/>
        <end position="417"/>
    </location>
</feature>
<dbReference type="Gene3D" id="3.40.50.150">
    <property type="entry name" value="Vaccinia Virus protein VP39"/>
    <property type="match status" value="1"/>
</dbReference>
<sequence length="458" mass="50111">MNKEHRTGVDLKAVFAPRAEERRVPEQPAQGLEDGVAQAASQPPESDAHAGAGRAGSSFRQAVKSVLRKIAVVVYRLCRPFVRPVAHRVRAFFVDGLRVQYFDGQSVRLAALEKRMTDLTWGLDVLRIELSEAQREQSKYALELLQELQFTKDFLERNIRRAINEEARLPTAQLAQLAEQLQRLETLANVSARRFAVNCGGGDVLVKTEAGYIMCQGAKDPAVLTALIDMGDLERGTRLLIQRLLKPGDIFVDVGANIGVHTIAAARSMQGKGKIIAFEPFPDSARLLSKSALLNGFADTIEIHQAAVSTQSGSRALYLGRVSGHHSLFKHIIGSGEDQSSVEVPLVKVDDVVGNRGKVALIKIDVEGAELEVLATATQTIQNNPDIALIVEFGPSHLQAVGHNASDWIAAFMALGFAWRVVNDVTGVLEQCSLEELQLVYSTNLLFARANSRHFLDQ</sequence>
<protein>
    <submittedName>
        <fullName evidence="4">FkbM family methyltransferase</fullName>
    </submittedName>
</protein>
<dbReference type="NCBIfam" id="TIGR01444">
    <property type="entry name" value="fkbM_fam"/>
    <property type="match status" value="1"/>
</dbReference>
<feature type="region of interest" description="Disordered" evidence="2">
    <location>
        <begin position="1"/>
        <end position="54"/>
    </location>
</feature>
<reference evidence="4 5" key="1">
    <citation type="submission" date="2020-09" db="EMBL/GenBank/DDBJ databases">
        <title>Dyella sp. 7MK23 isolated from forest soil.</title>
        <authorList>
            <person name="Fu J."/>
        </authorList>
    </citation>
    <scope>NUCLEOTIDE SEQUENCE [LARGE SCALE GENOMIC DNA]</scope>
    <source>
        <strain evidence="4 5">7MK23</strain>
    </source>
</reference>
<dbReference type="Pfam" id="PF05050">
    <property type="entry name" value="Methyltransf_21"/>
    <property type="match status" value="1"/>
</dbReference>
<dbReference type="Proteomes" id="UP000651010">
    <property type="component" value="Unassembled WGS sequence"/>
</dbReference>